<protein>
    <submittedName>
        <fullName evidence="2">Uncharacterized protein</fullName>
    </submittedName>
</protein>
<dbReference type="Proteomes" id="UP000825799">
    <property type="component" value="Chromosome"/>
</dbReference>
<keyword evidence="3" id="KW-1185">Reference proteome</keyword>
<keyword evidence="1" id="KW-0732">Signal</keyword>
<evidence type="ECO:0000256" key="1">
    <source>
        <dbReference type="SAM" id="SignalP"/>
    </source>
</evidence>
<reference evidence="2 3" key="1">
    <citation type="submission" date="2021-08" db="EMBL/GenBank/DDBJ databases">
        <title>Devosia salina sp. nov., isolated from the South China Sea sediment.</title>
        <authorList>
            <person name="Zhou Z."/>
        </authorList>
    </citation>
    <scope>NUCLEOTIDE SEQUENCE [LARGE SCALE GENOMIC DNA]</scope>
    <source>
        <strain evidence="2 3">SCS-3</strain>
    </source>
</reference>
<proteinExistence type="predicted"/>
<feature type="signal peptide" evidence="1">
    <location>
        <begin position="1"/>
        <end position="23"/>
    </location>
</feature>
<evidence type="ECO:0000313" key="3">
    <source>
        <dbReference type="Proteomes" id="UP000825799"/>
    </source>
</evidence>
<evidence type="ECO:0000313" key="2">
    <source>
        <dbReference type="EMBL" id="QYO75426.1"/>
    </source>
</evidence>
<organism evidence="2 3">
    <name type="scientific">Devosia salina</name>
    <dbReference type="NCBI Taxonomy" id="2860336"/>
    <lineage>
        <taxon>Bacteria</taxon>
        <taxon>Pseudomonadati</taxon>
        <taxon>Pseudomonadota</taxon>
        <taxon>Alphaproteobacteria</taxon>
        <taxon>Hyphomicrobiales</taxon>
        <taxon>Devosiaceae</taxon>
        <taxon>Devosia</taxon>
    </lineage>
</organism>
<accession>A0ABX8WEK9</accession>
<name>A0ABX8WEK9_9HYPH</name>
<dbReference type="RefSeq" id="WP_220303908.1">
    <property type="nucleotide sequence ID" value="NZ_CP080590.1"/>
</dbReference>
<dbReference type="EMBL" id="CP080590">
    <property type="protein sequence ID" value="QYO75426.1"/>
    <property type="molecule type" value="Genomic_DNA"/>
</dbReference>
<sequence>MKKILTAVLALTLVTSIAAPAFAWTADTCPFTDKALCVTESLSSQTDDA</sequence>
<feature type="chain" id="PRO_5045737959" evidence="1">
    <location>
        <begin position="24"/>
        <end position="49"/>
    </location>
</feature>
<gene>
    <name evidence="2" type="ORF">K1X15_12300</name>
</gene>